<dbReference type="InterPro" id="IPR051811">
    <property type="entry name" value="Cytochrome_c550/c551-like"/>
</dbReference>
<dbReference type="PANTHER" id="PTHR37823:SF3">
    <property type="entry name" value="CYTOCHROME C-551"/>
    <property type="match status" value="1"/>
</dbReference>
<sequence>MKKKLLALLMGTSLVLAACGGGGDEAADGGGGSEETTASAGNAEKLYNNKCSSCHGADLAGGVGPNITKVGSKLAKEDIENIIIKGQGAMPGGLLQGGEASEVAEWLAAKK</sequence>
<keyword evidence="1" id="KW-0813">Transport</keyword>
<dbReference type="RefSeq" id="WP_322446277.1">
    <property type="nucleotide sequence ID" value="NZ_JAXOFX010000004.1"/>
</dbReference>
<keyword evidence="10" id="KW-1185">Reference proteome</keyword>
<reference evidence="9 10" key="1">
    <citation type="submission" date="2023-11" db="EMBL/GenBank/DDBJ databases">
        <title>Bacillus jintuensis, isolated from a mudflat on the Beibu Gulf coast.</title>
        <authorList>
            <person name="Li M."/>
        </authorList>
    </citation>
    <scope>NUCLEOTIDE SEQUENCE [LARGE SCALE GENOMIC DNA]</scope>
    <source>
        <strain evidence="9 10">31A1R</strain>
    </source>
</reference>
<protein>
    <submittedName>
        <fullName evidence="9">Cytochrome c</fullName>
    </submittedName>
</protein>
<name>A0ABU5IXT8_9BACI</name>
<accession>A0ABU5IXT8</accession>
<comment type="caution">
    <text evidence="9">The sequence shown here is derived from an EMBL/GenBank/DDBJ whole genome shotgun (WGS) entry which is preliminary data.</text>
</comment>
<dbReference type="NCBIfam" id="NF045774">
    <property type="entry name" value="cytochro_C551"/>
    <property type="match status" value="1"/>
</dbReference>
<dbReference type="Gene3D" id="1.10.760.10">
    <property type="entry name" value="Cytochrome c-like domain"/>
    <property type="match status" value="1"/>
</dbReference>
<dbReference type="PIRSF" id="PIRSF000025">
    <property type="entry name" value="Cytc_Bsub_c550"/>
    <property type="match status" value="1"/>
</dbReference>
<evidence type="ECO:0000313" key="10">
    <source>
        <dbReference type="Proteomes" id="UP001290455"/>
    </source>
</evidence>
<feature type="signal peptide" evidence="7">
    <location>
        <begin position="1"/>
        <end position="17"/>
    </location>
</feature>
<keyword evidence="5 6" id="KW-0408">Iron</keyword>
<feature type="domain" description="Cytochrome c" evidence="8">
    <location>
        <begin position="38"/>
        <end position="111"/>
    </location>
</feature>
<dbReference type="PROSITE" id="PS51007">
    <property type="entry name" value="CYTC"/>
    <property type="match status" value="1"/>
</dbReference>
<evidence type="ECO:0000256" key="1">
    <source>
        <dbReference type="ARBA" id="ARBA00022448"/>
    </source>
</evidence>
<evidence type="ECO:0000256" key="2">
    <source>
        <dbReference type="ARBA" id="ARBA00022617"/>
    </source>
</evidence>
<proteinExistence type="predicted"/>
<evidence type="ECO:0000259" key="8">
    <source>
        <dbReference type="PROSITE" id="PS51007"/>
    </source>
</evidence>
<dbReference type="SUPFAM" id="SSF46626">
    <property type="entry name" value="Cytochrome c"/>
    <property type="match status" value="1"/>
</dbReference>
<keyword evidence="3 6" id="KW-0479">Metal-binding</keyword>
<dbReference type="Pfam" id="PF13442">
    <property type="entry name" value="Cytochrome_CBB3"/>
    <property type="match status" value="1"/>
</dbReference>
<dbReference type="Proteomes" id="UP001290455">
    <property type="component" value="Unassembled WGS sequence"/>
</dbReference>
<evidence type="ECO:0000256" key="5">
    <source>
        <dbReference type="ARBA" id="ARBA00023004"/>
    </source>
</evidence>
<dbReference type="InterPro" id="IPR036909">
    <property type="entry name" value="Cyt_c-like_dom_sf"/>
</dbReference>
<dbReference type="PANTHER" id="PTHR37823">
    <property type="entry name" value="CYTOCHROME C-553-LIKE"/>
    <property type="match status" value="1"/>
</dbReference>
<dbReference type="InterPro" id="IPR009056">
    <property type="entry name" value="Cyt_c-like_dom"/>
</dbReference>
<dbReference type="PROSITE" id="PS51257">
    <property type="entry name" value="PROKAR_LIPOPROTEIN"/>
    <property type="match status" value="1"/>
</dbReference>
<evidence type="ECO:0000313" key="9">
    <source>
        <dbReference type="EMBL" id="MDZ5471989.1"/>
    </source>
</evidence>
<evidence type="ECO:0000256" key="7">
    <source>
        <dbReference type="SAM" id="SignalP"/>
    </source>
</evidence>
<dbReference type="EMBL" id="JAXOFX010000004">
    <property type="protein sequence ID" value="MDZ5471989.1"/>
    <property type="molecule type" value="Genomic_DNA"/>
</dbReference>
<evidence type="ECO:0000256" key="4">
    <source>
        <dbReference type="ARBA" id="ARBA00022982"/>
    </source>
</evidence>
<dbReference type="InterPro" id="IPR012218">
    <property type="entry name" value="Cyt_c_BACSU-c550-type"/>
</dbReference>
<keyword evidence="4" id="KW-0249">Electron transport</keyword>
<organism evidence="9 10">
    <name type="scientific">Robertmurraya mangrovi</name>
    <dbReference type="NCBI Taxonomy" id="3098077"/>
    <lineage>
        <taxon>Bacteria</taxon>
        <taxon>Bacillati</taxon>
        <taxon>Bacillota</taxon>
        <taxon>Bacilli</taxon>
        <taxon>Bacillales</taxon>
        <taxon>Bacillaceae</taxon>
        <taxon>Robertmurraya</taxon>
    </lineage>
</organism>
<keyword evidence="7" id="KW-0732">Signal</keyword>
<evidence type="ECO:0000256" key="6">
    <source>
        <dbReference type="PROSITE-ProRule" id="PRU00433"/>
    </source>
</evidence>
<feature type="chain" id="PRO_5047259357" evidence="7">
    <location>
        <begin position="18"/>
        <end position="111"/>
    </location>
</feature>
<dbReference type="InterPro" id="IPR054782">
    <property type="entry name" value="Cytochro_C551"/>
</dbReference>
<evidence type="ECO:0000256" key="3">
    <source>
        <dbReference type="ARBA" id="ARBA00022723"/>
    </source>
</evidence>
<gene>
    <name evidence="9" type="ORF">SM124_09535</name>
</gene>
<keyword evidence="2 6" id="KW-0349">Heme</keyword>